<dbReference type="NCBIfam" id="TIGR00268">
    <property type="entry name" value="ATP-dependent sacrificial sulfur transferase LarE"/>
    <property type="match status" value="1"/>
</dbReference>
<dbReference type="eggNOG" id="COG1606">
    <property type="taxonomic scope" value="Bacteria"/>
</dbReference>
<dbReference type="PATRIC" id="fig|500635.8.peg.645"/>
<dbReference type="InterPro" id="IPR005232">
    <property type="entry name" value="LarE"/>
</dbReference>
<dbReference type="CDD" id="cd01990">
    <property type="entry name" value="LarE-like"/>
    <property type="match status" value="1"/>
</dbReference>
<dbReference type="PIRSF" id="PIRSF006661">
    <property type="entry name" value="PP-lp_UCP006661"/>
    <property type="match status" value="1"/>
</dbReference>
<keyword evidence="3" id="KW-1185">Reference proteome</keyword>
<dbReference type="PANTHER" id="PTHR43169:SF2">
    <property type="entry name" value="NAD_GMP SYNTHASE DOMAIN-CONTAINING PROTEIN"/>
    <property type="match status" value="1"/>
</dbReference>
<dbReference type="SUPFAM" id="SSF52402">
    <property type="entry name" value="Adenine nucleotide alpha hydrolases-like"/>
    <property type="match status" value="1"/>
</dbReference>
<evidence type="ECO:0000256" key="1">
    <source>
        <dbReference type="PIRSR" id="PIRSR006661-1"/>
    </source>
</evidence>
<gene>
    <name evidence="2" type="ORF">MITSMUL_04306</name>
</gene>
<reference evidence="2" key="1">
    <citation type="submission" date="2009-09" db="EMBL/GenBank/DDBJ databases">
        <authorList>
            <person name="Weinstock G."/>
            <person name="Sodergren E."/>
            <person name="Clifton S."/>
            <person name="Fulton L."/>
            <person name="Fulton B."/>
            <person name="Courtney L."/>
            <person name="Fronick C."/>
            <person name="Harrison M."/>
            <person name="Strong C."/>
            <person name="Farmer C."/>
            <person name="Delahaunty K."/>
            <person name="Markovic C."/>
            <person name="Hall O."/>
            <person name="Minx P."/>
            <person name="Tomlinson C."/>
            <person name="Mitreva M."/>
            <person name="Nelson J."/>
            <person name="Hou S."/>
            <person name="Wollam A."/>
            <person name="Pepin K.H."/>
            <person name="Johnson M."/>
            <person name="Bhonagiri V."/>
            <person name="Nash W.E."/>
            <person name="Warren W."/>
            <person name="Chinwalla A."/>
            <person name="Mardis E.R."/>
            <person name="Wilson R.K."/>
        </authorList>
    </citation>
    <scope>NUCLEOTIDE SEQUENCE [LARGE SCALE GENOMIC DNA]</scope>
    <source>
        <strain evidence="2">DSM 20544</strain>
    </source>
</reference>
<protein>
    <submittedName>
        <fullName evidence="2">TIGR00268 family protein</fullName>
    </submittedName>
</protein>
<proteinExistence type="predicted"/>
<sequence length="294" mass="32524">MIPKRKVIPMTSINSFPEPLRQKYEKLQSILQQLGSVAVAFSSGVDSTFLVKVAHDVLGDKAVAFTAASDFVPQRDVDDAKAFCAKEGIEHHTVPFPILTVPHVEENPEDRCYFCKHALFAHMKELAAERGLAAVVDGSNLDDDGDYRPGHKALKELAIVSPLHEAGMRKADIRALSKALGLPTWDKPSFACLASRFPYGTALTPEGLARVNRAEEFLMAKGFRQLRVRAHGEVARIELVPEDIPRFLEKGLREETAAYFKHIGFAYTALDLLGYRTGSLNETLHDDVETAENP</sequence>
<dbReference type="STRING" id="500635.MITSMUL_04306"/>
<organism evidence="2 3">
    <name type="scientific">Mitsuokella multacida DSM 20544</name>
    <dbReference type="NCBI Taxonomy" id="500635"/>
    <lineage>
        <taxon>Bacteria</taxon>
        <taxon>Bacillati</taxon>
        <taxon>Bacillota</taxon>
        <taxon>Negativicutes</taxon>
        <taxon>Selenomonadales</taxon>
        <taxon>Selenomonadaceae</taxon>
        <taxon>Mitsuokella</taxon>
    </lineage>
</organism>
<accession>C9KM71</accession>
<dbReference type="AlphaFoldDB" id="C9KM71"/>
<dbReference type="InterPro" id="IPR052188">
    <property type="entry name" value="Ni-pincer_cofactor_biosynth"/>
</dbReference>
<dbReference type="Gene3D" id="3.40.50.620">
    <property type="entry name" value="HUPs"/>
    <property type="match status" value="1"/>
</dbReference>
<evidence type="ECO:0000313" key="3">
    <source>
        <dbReference type="Proteomes" id="UP000003671"/>
    </source>
</evidence>
<dbReference type="Proteomes" id="UP000003671">
    <property type="component" value="Unassembled WGS sequence"/>
</dbReference>
<dbReference type="GO" id="GO:0016783">
    <property type="term" value="F:sulfurtransferase activity"/>
    <property type="evidence" value="ECO:0007669"/>
    <property type="project" value="InterPro"/>
</dbReference>
<evidence type="ECO:0000313" key="2">
    <source>
        <dbReference type="EMBL" id="EEX69235.1"/>
    </source>
</evidence>
<name>C9KM71_9FIRM</name>
<comment type="caution">
    <text evidence="2">The sequence shown here is derived from an EMBL/GenBank/DDBJ whole genome shotgun (WGS) entry which is preliminary data.</text>
</comment>
<dbReference type="EMBL" id="ABWK02000012">
    <property type="protein sequence ID" value="EEX69235.1"/>
    <property type="molecule type" value="Genomic_DNA"/>
</dbReference>
<dbReference type="HOGENOM" id="CLU_061181_2_0_9"/>
<dbReference type="InterPro" id="IPR014729">
    <property type="entry name" value="Rossmann-like_a/b/a_fold"/>
</dbReference>
<dbReference type="PANTHER" id="PTHR43169">
    <property type="entry name" value="EXSB FAMILY PROTEIN"/>
    <property type="match status" value="1"/>
</dbReference>
<feature type="active site" description="Nucleophile and sulfur donor" evidence="1">
    <location>
        <position position="192"/>
    </location>
</feature>